<evidence type="ECO:0000313" key="1">
    <source>
        <dbReference type="EMBL" id="KAF6349267.1"/>
    </source>
</evidence>
<dbReference type="AlphaFoldDB" id="A0A7J7XHS0"/>
<reference evidence="1 2" key="1">
    <citation type="journal article" date="2020" name="Nature">
        <title>Six reference-quality genomes reveal evolution of bat adaptations.</title>
        <authorList>
            <person name="Jebb D."/>
            <person name="Huang Z."/>
            <person name="Pippel M."/>
            <person name="Hughes G.M."/>
            <person name="Lavrichenko K."/>
            <person name="Devanna P."/>
            <person name="Winkler S."/>
            <person name="Jermiin L.S."/>
            <person name="Skirmuntt E.C."/>
            <person name="Katzourakis A."/>
            <person name="Burkitt-Gray L."/>
            <person name="Ray D.A."/>
            <person name="Sullivan K.A.M."/>
            <person name="Roscito J.G."/>
            <person name="Kirilenko B.M."/>
            <person name="Davalos L.M."/>
            <person name="Corthals A.P."/>
            <person name="Power M.L."/>
            <person name="Jones G."/>
            <person name="Ransome R.D."/>
            <person name="Dechmann D.K.N."/>
            <person name="Locatelli A.G."/>
            <person name="Puechmaille S.J."/>
            <person name="Fedrigo O."/>
            <person name="Jarvis E.D."/>
            <person name="Hiller M."/>
            <person name="Vernes S.C."/>
            <person name="Myers E.W."/>
            <person name="Teeling E.C."/>
        </authorList>
    </citation>
    <scope>NUCLEOTIDE SEQUENCE [LARGE SCALE GENOMIC DNA]</scope>
    <source>
        <strain evidence="1">MMyoMyo1</strain>
        <tissue evidence="1">Flight muscle</tissue>
    </source>
</reference>
<sequence>MLFKSRRCAVGVTVSEAVQSQGFLLKLYFYMASPIVSCHCSGLAAGRGTSPKLKCMKLLEVLEALEEESGCIGRKSSTPYPPDSATGDFADEDSVMKMAGKAPSCPAVFCMPLLCLRTTAWVGGGEELQQLAMKKQRAVVEPQRIWAQRDMRPDFSH</sequence>
<protein>
    <submittedName>
        <fullName evidence="1">Uncharacterized protein</fullName>
    </submittedName>
</protein>
<organism evidence="1 2">
    <name type="scientific">Myotis myotis</name>
    <name type="common">Greater mouse-eared bat</name>
    <name type="synonym">Vespertilio myotis</name>
    <dbReference type="NCBI Taxonomy" id="51298"/>
    <lineage>
        <taxon>Eukaryota</taxon>
        <taxon>Metazoa</taxon>
        <taxon>Chordata</taxon>
        <taxon>Craniata</taxon>
        <taxon>Vertebrata</taxon>
        <taxon>Euteleostomi</taxon>
        <taxon>Mammalia</taxon>
        <taxon>Eutheria</taxon>
        <taxon>Laurasiatheria</taxon>
        <taxon>Chiroptera</taxon>
        <taxon>Yangochiroptera</taxon>
        <taxon>Vespertilionidae</taxon>
        <taxon>Myotis</taxon>
    </lineage>
</organism>
<gene>
    <name evidence="1" type="ORF">mMyoMyo1_011811</name>
</gene>
<comment type="caution">
    <text evidence="1">The sequence shown here is derived from an EMBL/GenBank/DDBJ whole genome shotgun (WGS) entry which is preliminary data.</text>
</comment>
<dbReference type="EMBL" id="JABWUV010000006">
    <property type="protein sequence ID" value="KAF6349267.1"/>
    <property type="molecule type" value="Genomic_DNA"/>
</dbReference>
<name>A0A7J7XHS0_MYOMY</name>
<keyword evidence="2" id="KW-1185">Reference proteome</keyword>
<accession>A0A7J7XHS0</accession>
<proteinExistence type="predicted"/>
<evidence type="ECO:0000313" key="2">
    <source>
        <dbReference type="Proteomes" id="UP000527355"/>
    </source>
</evidence>
<dbReference type="Proteomes" id="UP000527355">
    <property type="component" value="Unassembled WGS sequence"/>
</dbReference>